<dbReference type="Proteomes" id="UP000447873">
    <property type="component" value="Unassembled WGS sequence"/>
</dbReference>
<name>A0A8H3U9G5_VENIN</name>
<evidence type="ECO:0000313" key="3">
    <source>
        <dbReference type="Proteomes" id="UP000447873"/>
    </source>
</evidence>
<proteinExistence type="predicted"/>
<gene>
    <name evidence="2" type="ORF">EG328_009007</name>
</gene>
<dbReference type="AlphaFoldDB" id="A0A8H3U9G5"/>
<evidence type="ECO:0000256" key="1">
    <source>
        <dbReference type="SAM" id="SignalP"/>
    </source>
</evidence>
<comment type="caution">
    <text evidence="2">The sequence shown here is derived from an EMBL/GenBank/DDBJ whole genome shotgun (WGS) entry which is preliminary data.</text>
</comment>
<accession>A0A8H3U9G5</accession>
<dbReference type="EMBL" id="WNWS01000525">
    <property type="protein sequence ID" value="KAE9966316.1"/>
    <property type="molecule type" value="Genomic_DNA"/>
</dbReference>
<keyword evidence="1" id="KW-0732">Signal</keyword>
<reference evidence="2 3" key="1">
    <citation type="submission" date="2018-12" db="EMBL/GenBank/DDBJ databases">
        <title>Venturia inaequalis Genome Resource.</title>
        <authorList>
            <person name="Lichtner F.J."/>
        </authorList>
    </citation>
    <scope>NUCLEOTIDE SEQUENCE [LARGE SCALE GENOMIC DNA]</scope>
    <source>
        <strain evidence="2 3">120213</strain>
    </source>
</reference>
<feature type="signal peptide" evidence="1">
    <location>
        <begin position="1"/>
        <end position="22"/>
    </location>
</feature>
<sequence length="95" mass="10165">MVLFFTAALPIILSLLATQSMAQSCRYGIVNSKSQSFTREAFCPLSRRDNVYYCGSSGASITIRGTQVIAHAGSGDASMMVTCDHSELLYGCDAV</sequence>
<protein>
    <submittedName>
        <fullName evidence="2">Uncharacterized protein</fullName>
    </submittedName>
</protein>
<feature type="chain" id="PRO_5034803445" evidence="1">
    <location>
        <begin position="23"/>
        <end position="95"/>
    </location>
</feature>
<evidence type="ECO:0000313" key="2">
    <source>
        <dbReference type="EMBL" id="KAE9966316.1"/>
    </source>
</evidence>
<organism evidence="2 3">
    <name type="scientific">Venturia inaequalis</name>
    <name type="common">Apple scab fungus</name>
    <dbReference type="NCBI Taxonomy" id="5025"/>
    <lineage>
        <taxon>Eukaryota</taxon>
        <taxon>Fungi</taxon>
        <taxon>Dikarya</taxon>
        <taxon>Ascomycota</taxon>
        <taxon>Pezizomycotina</taxon>
        <taxon>Dothideomycetes</taxon>
        <taxon>Pleosporomycetidae</taxon>
        <taxon>Venturiales</taxon>
        <taxon>Venturiaceae</taxon>
        <taxon>Venturia</taxon>
    </lineage>
</organism>